<reference evidence="4" key="1">
    <citation type="submission" date="2016-06" db="EMBL/GenBank/DDBJ databases">
        <authorList>
            <person name="Varghese N."/>
            <person name="Submissions Spin"/>
        </authorList>
    </citation>
    <scope>NUCLEOTIDE SEQUENCE [LARGE SCALE GENOMIC DNA]</scope>
    <source>
        <strain evidence="4">DSM 44875</strain>
    </source>
</reference>
<protein>
    <submittedName>
        <fullName evidence="3">SNARE associated Golgi protein</fullName>
    </submittedName>
</protein>
<evidence type="ECO:0000313" key="4">
    <source>
        <dbReference type="Proteomes" id="UP000198243"/>
    </source>
</evidence>
<keyword evidence="1" id="KW-0472">Membrane</keyword>
<evidence type="ECO:0000259" key="2">
    <source>
        <dbReference type="Pfam" id="PF09335"/>
    </source>
</evidence>
<dbReference type="AlphaFoldDB" id="A0A1C4Y8P5"/>
<dbReference type="InterPro" id="IPR032816">
    <property type="entry name" value="VTT_dom"/>
</dbReference>
<keyword evidence="1" id="KW-0812">Transmembrane</keyword>
<dbReference type="EMBL" id="LT607412">
    <property type="protein sequence ID" value="SCF17109.1"/>
    <property type="molecule type" value="Genomic_DNA"/>
</dbReference>
<keyword evidence="4" id="KW-1185">Reference proteome</keyword>
<feature type="domain" description="VTT" evidence="2">
    <location>
        <begin position="25"/>
        <end position="151"/>
    </location>
</feature>
<organism evidence="3 4">
    <name type="scientific">Micromonospora coriariae</name>
    <dbReference type="NCBI Taxonomy" id="285665"/>
    <lineage>
        <taxon>Bacteria</taxon>
        <taxon>Bacillati</taxon>
        <taxon>Actinomycetota</taxon>
        <taxon>Actinomycetes</taxon>
        <taxon>Micromonosporales</taxon>
        <taxon>Micromonosporaceae</taxon>
        <taxon>Micromonospora</taxon>
    </lineage>
</organism>
<dbReference type="Pfam" id="PF09335">
    <property type="entry name" value="VTT_dom"/>
    <property type="match status" value="1"/>
</dbReference>
<feature type="transmembrane region" description="Helical" evidence="1">
    <location>
        <begin position="103"/>
        <end position="128"/>
    </location>
</feature>
<feature type="transmembrane region" description="Helical" evidence="1">
    <location>
        <begin position="35"/>
        <end position="57"/>
    </location>
</feature>
<sequence length="156" mass="16127">MSGVVEAAAALGYGFASALVPVVNAEAYAVVAGHSGGYAVIAVIALAVGQTAGKLLLFEAARRGTGRLARRLARRSRSGRVAARTARWAEPVRRWLSHRRTGLPTVLLSALVGVPPLALVSIAAGTAGLRHWEFAIACLLGRVVRFAIVALPAALA</sequence>
<accession>A0A1C4Y8P5</accession>
<keyword evidence="1" id="KW-1133">Transmembrane helix</keyword>
<dbReference type="OrthoDB" id="3404060at2"/>
<gene>
    <name evidence="3" type="ORF">GA0070607_6425</name>
</gene>
<evidence type="ECO:0000256" key="1">
    <source>
        <dbReference type="SAM" id="Phobius"/>
    </source>
</evidence>
<dbReference type="Proteomes" id="UP000198243">
    <property type="component" value="Chromosome I"/>
</dbReference>
<evidence type="ECO:0000313" key="3">
    <source>
        <dbReference type="EMBL" id="SCF17109.1"/>
    </source>
</evidence>
<dbReference type="RefSeq" id="WP_089021486.1">
    <property type="nucleotide sequence ID" value="NZ_LT607412.1"/>
</dbReference>
<name>A0A1C4Y8P5_9ACTN</name>
<proteinExistence type="predicted"/>